<protein>
    <submittedName>
        <fullName evidence="2">Uncharacterized protein</fullName>
    </submittedName>
</protein>
<dbReference type="EMBL" id="BARW01014500">
    <property type="protein sequence ID" value="GAI76462.1"/>
    <property type="molecule type" value="Genomic_DNA"/>
</dbReference>
<dbReference type="AlphaFoldDB" id="X1R6X8"/>
<sequence>MSKEIAKSEKAKYKICEICGERVKAQGYGGHLFLKHDFKTGVSARIDELQDRLDELEIIVKNSSDLLKILKEFHSRSSKRGITETGTHHSYLT</sequence>
<evidence type="ECO:0000313" key="2">
    <source>
        <dbReference type="EMBL" id="GAI76462.1"/>
    </source>
</evidence>
<comment type="caution">
    <text evidence="2">The sequence shown here is derived from an EMBL/GenBank/DDBJ whole genome shotgun (WGS) entry which is preliminary data.</text>
</comment>
<gene>
    <name evidence="2" type="ORF">S12H4_25682</name>
</gene>
<accession>X1R6X8</accession>
<keyword evidence="1" id="KW-0175">Coiled coil</keyword>
<proteinExistence type="predicted"/>
<feature type="coiled-coil region" evidence="1">
    <location>
        <begin position="39"/>
        <end position="66"/>
    </location>
</feature>
<name>X1R6X8_9ZZZZ</name>
<reference evidence="2" key="1">
    <citation type="journal article" date="2014" name="Front. Microbiol.">
        <title>High frequency of phylogenetically diverse reductive dehalogenase-homologous genes in deep subseafloor sedimentary metagenomes.</title>
        <authorList>
            <person name="Kawai M."/>
            <person name="Futagami T."/>
            <person name="Toyoda A."/>
            <person name="Takaki Y."/>
            <person name="Nishi S."/>
            <person name="Hori S."/>
            <person name="Arai W."/>
            <person name="Tsubouchi T."/>
            <person name="Morono Y."/>
            <person name="Uchiyama I."/>
            <person name="Ito T."/>
            <person name="Fujiyama A."/>
            <person name="Inagaki F."/>
            <person name="Takami H."/>
        </authorList>
    </citation>
    <scope>NUCLEOTIDE SEQUENCE</scope>
    <source>
        <strain evidence="2">Expedition CK06-06</strain>
    </source>
</reference>
<organism evidence="2">
    <name type="scientific">marine sediment metagenome</name>
    <dbReference type="NCBI Taxonomy" id="412755"/>
    <lineage>
        <taxon>unclassified sequences</taxon>
        <taxon>metagenomes</taxon>
        <taxon>ecological metagenomes</taxon>
    </lineage>
</organism>
<evidence type="ECO:0000256" key="1">
    <source>
        <dbReference type="SAM" id="Coils"/>
    </source>
</evidence>